<sequence>METLEKIKVDFEKFAIEQSCAFAEGEGKKANRFHKKIQLLHKQAKELDCINVFESFLDNKNENVMLWASIFCLEISPKLAWKNLVNLSHSSEPIISLSAKATLDSLRKGR</sequence>
<evidence type="ECO:0000313" key="2">
    <source>
        <dbReference type="Proteomes" id="UP000283850"/>
    </source>
</evidence>
<dbReference type="Gene3D" id="1.25.40.70">
    <property type="entry name" value="Phosphatidylinositol 3-kinase, accessory domain (PIK)"/>
    <property type="match status" value="1"/>
</dbReference>
<reference evidence="1 2" key="1">
    <citation type="submission" date="2018-08" db="EMBL/GenBank/DDBJ databases">
        <title>A genome reference for cultivated species of the human gut microbiota.</title>
        <authorList>
            <person name="Zou Y."/>
            <person name="Xue W."/>
            <person name="Luo G."/>
        </authorList>
    </citation>
    <scope>NUCLEOTIDE SEQUENCE [LARGE SCALE GENOMIC DNA]</scope>
    <source>
        <strain evidence="1 2">AF14-32</strain>
    </source>
</reference>
<organism evidence="1 2">
    <name type="scientific">Bacteroides intestinalis</name>
    <dbReference type="NCBI Taxonomy" id="329854"/>
    <lineage>
        <taxon>Bacteria</taxon>
        <taxon>Pseudomonadati</taxon>
        <taxon>Bacteroidota</taxon>
        <taxon>Bacteroidia</taxon>
        <taxon>Bacteroidales</taxon>
        <taxon>Bacteroidaceae</taxon>
        <taxon>Bacteroides</taxon>
    </lineage>
</organism>
<dbReference type="RefSeq" id="WP_118422452.1">
    <property type="nucleotide sequence ID" value="NZ_CABJDN010000026.1"/>
</dbReference>
<dbReference type="EMBL" id="QRZF01000041">
    <property type="protein sequence ID" value="RGV47107.1"/>
    <property type="molecule type" value="Genomic_DNA"/>
</dbReference>
<evidence type="ECO:0000313" key="1">
    <source>
        <dbReference type="EMBL" id="RGV47107.1"/>
    </source>
</evidence>
<protein>
    <recommendedName>
        <fullName evidence="3">DUF2019 domain-containing protein</fullName>
    </recommendedName>
</protein>
<proteinExistence type="predicted"/>
<dbReference type="AlphaFoldDB" id="A0A412XPM8"/>
<accession>A0A412XPM8</accession>
<evidence type="ECO:0008006" key="3">
    <source>
        <dbReference type="Google" id="ProtNLM"/>
    </source>
</evidence>
<name>A0A412XPM8_9BACE</name>
<comment type="caution">
    <text evidence="1">The sequence shown here is derived from an EMBL/GenBank/DDBJ whole genome shotgun (WGS) entry which is preliminary data.</text>
</comment>
<gene>
    <name evidence="1" type="ORF">DWW10_25375</name>
</gene>
<dbReference type="InterPro" id="IPR016024">
    <property type="entry name" value="ARM-type_fold"/>
</dbReference>
<dbReference type="InterPro" id="IPR042236">
    <property type="entry name" value="PI3K_accessory_sf"/>
</dbReference>
<dbReference type="SUPFAM" id="SSF48371">
    <property type="entry name" value="ARM repeat"/>
    <property type="match status" value="1"/>
</dbReference>
<dbReference type="Proteomes" id="UP000283850">
    <property type="component" value="Unassembled WGS sequence"/>
</dbReference>